<name>A0AAN1WKX4_9GAMM</name>
<dbReference type="EMBL" id="AP023086">
    <property type="protein sequence ID" value="BCD99474.1"/>
    <property type="molecule type" value="Genomic_DNA"/>
</dbReference>
<dbReference type="InterPro" id="IPR004714">
    <property type="entry name" value="Cyt_oxidase_maturation_cbb3"/>
</dbReference>
<evidence type="ECO:0000313" key="3">
    <source>
        <dbReference type="Proteomes" id="UP001320119"/>
    </source>
</evidence>
<dbReference type="AlphaFoldDB" id="A0AAN1WKX4"/>
<dbReference type="KEGG" id="marq:MARGE09_P3676"/>
<sequence>MESLYLLIPIAILIVAVAVAVFFWAVKSGQYDDLDTEGHRILFDDDDIESNRARAAKSALDTKGEPRL</sequence>
<dbReference type="PANTHER" id="PTHR41532">
    <property type="entry name" value="FIXS PROTEIN"/>
    <property type="match status" value="1"/>
</dbReference>
<keyword evidence="1" id="KW-0812">Transmembrane</keyword>
<keyword evidence="1" id="KW-0472">Membrane</keyword>
<dbReference type="Proteomes" id="UP001320119">
    <property type="component" value="Chromosome"/>
</dbReference>
<feature type="transmembrane region" description="Helical" evidence="1">
    <location>
        <begin position="6"/>
        <end position="26"/>
    </location>
</feature>
<reference evidence="2 3" key="1">
    <citation type="journal article" date="2022" name="IScience">
        <title>An ultrasensitive nanofiber-based assay for enzymatic hydrolysis and deep-sea microbial degradation of cellulose.</title>
        <authorList>
            <person name="Tsudome M."/>
            <person name="Tachioka M."/>
            <person name="Miyazaki M."/>
            <person name="Uchimura K."/>
            <person name="Tsuda M."/>
            <person name="Takaki Y."/>
            <person name="Deguchi S."/>
        </authorList>
    </citation>
    <scope>NUCLEOTIDE SEQUENCE [LARGE SCALE GENOMIC DNA]</scope>
    <source>
        <strain evidence="2 3">GE09</strain>
    </source>
</reference>
<keyword evidence="3" id="KW-1185">Reference proteome</keyword>
<organism evidence="2 3">
    <name type="scientific">Marinagarivorans cellulosilyticus</name>
    <dbReference type="NCBI Taxonomy" id="2721545"/>
    <lineage>
        <taxon>Bacteria</taxon>
        <taxon>Pseudomonadati</taxon>
        <taxon>Pseudomonadota</taxon>
        <taxon>Gammaproteobacteria</taxon>
        <taxon>Cellvibrionales</taxon>
        <taxon>Cellvibrionaceae</taxon>
        <taxon>Marinagarivorans</taxon>
    </lineage>
</organism>
<evidence type="ECO:0000313" key="2">
    <source>
        <dbReference type="EMBL" id="BCD99474.1"/>
    </source>
</evidence>
<proteinExistence type="predicted"/>
<gene>
    <name evidence="2" type="ORF">MARGE09_P3676</name>
</gene>
<dbReference type="RefSeq" id="WP_236984740.1">
    <property type="nucleotide sequence ID" value="NZ_AP023086.1"/>
</dbReference>
<dbReference type="Pfam" id="PF03597">
    <property type="entry name" value="FixS"/>
    <property type="match status" value="1"/>
</dbReference>
<dbReference type="PANTHER" id="PTHR41532:SF1">
    <property type="entry name" value="FIXS PROTEIN"/>
    <property type="match status" value="1"/>
</dbReference>
<accession>A0AAN1WKX4</accession>
<protein>
    <recommendedName>
        <fullName evidence="4">Cbb3-type cytochrome oxidase assembly protein CcoS</fullName>
    </recommendedName>
</protein>
<keyword evidence="1" id="KW-1133">Transmembrane helix</keyword>
<evidence type="ECO:0000256" key="1">
    <source>
        <dbReference type="SAM" id="Phobius"/>
    </source>
</evidence>
<dbReference type="NCBIfam" id="TIGR00847">
    <property type="entry name" value="ccoS"/>
    <property type="match status" value="1"/>
</dbReference>
<evidence type="ECO:0008006" key="4">
    <source>
        <dbReference type="Google" id="ProtNLM"/>
    </source>
</evidence>